<dbReference type="PANTHER" id="PTHR15225">
    <property type="entry name" value="INTERFERON-INDUCED PROTEIN 35/NMI N-MYC/STAT INTERACTING PROTEIN"/>
    <property type="match status" value="1"/>
</dbReference>
<dbReference type="PANTHER" id="PTHR15225:SF8">
    <property type="entry name" value="RNA-BINDING PROTEIN 43"/>
    <property type="match status" value="1"/>
</dbReference>
<organism evidence="2 3">
    <name type="scientific">Lingula anatina</name>
    <name type="common">Brachiopod</name>
    <name type="synonym">Lingula unguis</name>
    <dbReference type="NCBI Taxonomy" id="7574"/>
    <lineage>
        <taxon>Eukaryota</taxon>
        <taxon>Metazoa</taxon>
        <taxon>Spiralia</taxon>
        <taxon>Lophotrochozoa</taxon>
        <taxon>Brachiopoda</taxon>
        <taxon>Linguliformea</taxon>
        <taxon>Lingulata</taxon>
        <taxon>Lingulida</taxon>
        <taxon>Linguloidea</taxon>
        <taxon>Lingulidae</taxon>
        <taxon>Lingula</taxon>
    </lineage>
</organism>
<evidence type="ECO:0000256" key="1">
    <source>
        <dbReference type="SAM" id="MobiDB-lite"/>
    </source>
</evidence>
<name>A0A1S3J4S5_LINAN</name>
<feature type="compositionally biased region" description="Polar residues" evidence="1">
    <location>
        <begin position="246"/>
        <end position="258"/>
    </location>
</feature>
<dbReference type="Gene3D" id="3.30.70.330">
    <property type="match status" value="3"/>
</dbReference>
<dbReference type="InParanoid" id="A0A1S3J4S5"/>
<dbReference type="AlphaFoldDB" id="A0A1S3J4S5"/>
<dbReference type="InterPro" id="IPR034464">
    <property type="entry name" value="PAR10_RRM1_2"/>
</dbReference>
<protein>
    <submittedName>
        <fullName evidence="3">Uncharacterized protein LOC106170211</fullName>
    </submittedName>
</protein>
<evidence type="ECO:0000313" key="2">
    <source>
        <dbReference type="Proteomes" id="UP000085678"/>
    </source>
</evidence>
<dbReference type="Proteomes" id="UP000085678">
    <property type="component" value="Unplaced"/>
</dbReference>
<dbReference type="InterPro" id="IPR035979">
    <property type="entry name" value="RBD_domain_sf"/>
</dbReference>
<feature type="compositionally biased region" description="Polar residues" evidence="1">
    <location>
        <begin position="416"/>
        <end position="437"/>
    </location>
</feature>
<dbReference type="GO" id="GO:0003676">
    <property type="term" value="F:nucleic acid binding"/>
    <property type="evidence" value="ECO:0007669"/>
    <property type="project" value="InterPro"/>
</dbReference>
<dbReference type="OrthoDB" id="6133115at2759"/>
<feature type="region of interest" description="Disordered" evidence="1">
    <location>
        <begin position="304"/>
        <end position="329"/>
    </location>
</feature>
<feature type="region of interest" description="Disordered" evidence="1">
    <location>
        <begin position="348"/>
        <end position="536"/>
    </location>
</feature>
<feature type="region of interest" description="Disordered" evidence="1">
    <location>
        <begin position="237"/>
        <end position="260"/>
    </location>
</feature>
<feature type="compositionally biased region" description="Basic and acidic residues" evidence="1">
    <location>
        <begin position="524"/>
        <end position="536"/>
    </location>
</feature>
<feature type="region of interest" description="Disordered" evidence="1">
    <location>
        <begin position="771"/>
        <end position="801"/>
    </location>
</feature>
<accession>A0A1S3J4S5</accession>
<dbReference type="KEGG" id="lak:106170211"/>
<dbReference type="SUPFAM" id="SSF54928">
    <property type="entry name" value="RNA-binding domain, RBD"/>
    <property type="match status" value="1"/>
</dbReference>
<gene>
    <name evidence="3" type="primary">LOC106170211</name>
</gene>
<sequence>MSSLLPEVSHVVLVTTSRRVSLDDLIVHFQQENIGGGDVDESKTKVLDETNFSLYFEDDAVAAKVLQNTHTIHSEGSPVEVNVSPCTVEIAKQHKLLSNETTTGKVSPASSSSDSFIILDKEGNEVEGESNGPSSLKAYPENPQSQLLAERGIDNDNQDRVKQADEKTKNQFVSVEHLAESMSGLNLVGTLEHEQTNKPDEKQVGMKKVKNKMDQFERKKGNDGTQVPPAEMYVSGGGIDAEPNMEQESGKTYTSGGQNKDKIQQSHLSQVLRPHSLHVRIPEGGSHASEQQLTLSSMPFRSLTQSEEFRLKPGHSPSPVNTDLPEVHQLGTGAKYAATEERMGKSYLPNLSCSSAGHTDDKKSARGNPEQTQSTAFREYRENSQAQTQPATTQDIEEEFGRKRSTGHTNIGHLHPNTNLTGSNYIVTNEDPVQNSGHTHHHEYSQPPPIARSEPHIQQDPGHSAGGHAAQIHQYGGPQEKMTIPGDVRDPQSGQSSPWLLHSPPSGDQTKQVPHTTQSIQIPKTRESADRGRERDLPPQAEQLIPQDKLIQMLSKTLPATVHSQLCLTGEQLSHKDLAAMLLSLANENAMLKAQQLPDCDEDTKKSVATNEAKAVGAPQMGAEEENLPHLQHEKEVVEERSTNAELTNPGRSILVEVTMSGPAEQFEEEELKFLFENAKCTGGGDIDKFYFYRDKKKLIIRYEKNKDAQGVLKNGSFDYEGVRFTPTLYQSPKPMQQHQKHVQEHSHSSTAAGLEHFGAPPSEAISTLKEEVSQSQTQIQQDPVVHPHQLSEEEEQKSEEHIGTIEVRGFKETTTDEVIKYFFKSKKRSGGGKIKTIEIKRKENKALITFEEAKVVSRIIQRGTLTLEDSPLQICELLVPQKPAKVKTPLEPNKLLLRGLLPTTTSDCLRLFLEHISEQDTFDIVYGPQPGVILVTFQEKIDFEVVQRRIQKKKSKQNSEFSNVDAEQVYFPSAVQVHDLPPKTTKDALEIHLEAQCDSDAHANVIQLNADKGYAVVEFSDYRGIQIFDFLIHMVINSVFN</sequence>
<proteinExistence type="predicted"/>
<dbReference type="RefSeq" id="XP_013405437.1">
    <property type="nucleotide sequence ID" value="XM_013549983.1"/>
</dbReference>
<dbReference type="CDD" id="cd12547">
    <property type="entry name" value="RRM1_2_PAR10"/>
    <property type="match status" value="1"/>
</dbReference>
<evidence type="ECO:0000313" key="3">
    <source>
        <dbReference type="RefSeq" id="XP_013405437.1"/>
    </source>
</evidence>
<dbReference type="InterPro" id="IPR012677">
    <property type="entry name" value="Nucleotide-bd_a/b_plait_sf"/>
</dbReference>
<keyword evidence="2" id="KW-1185">Reference proteome</keyword>
<feature type="compositionally biased region" description="Polar residues" evidence="1">
    <location>
        <begin position="383"/>
        <end position="394"/>
    </location>
</feature>
<dbReference type="GeneID" id="106170211"/>
<dbReference type="Pfam" id="PF23085">
    <property type="entry name" value="RRM_PARP14_3"/>
    <property type="match status" value="1"/>
</dbReference>
<reference evidence="3" key="1">
    <citation type="submission" date="2025-08" db="UniProtKB">
        <authorList>
            <consortium name="RefSeq"/>
        </authorList>
    </citation>
    <scope>IDENTIFICATION</scope>
    <source>
        <tissue evidence="3">Gonads</tissue>
    </source>
</reference>
<feature type="compositionally biased region" description="Polar residues" evidence="1">
    <location>
        <begin position="506"/>
        <end position="522"/>
    </location>
</feature>